<dbReference type="PATRIC" id="fig|1202724.3.peg.3209"/>
<dbReference type="PANTHER" id="PTHR48098">
    <property type="entry name" value="ENTEROCHELIN ESTERASE-RELATED"/>
    <property type="match status" value="1"/>
</dbReference>
<sequence length="380" mass="43417">MKNKLLLIALLLATSLLAQVKHEEVASRKLGGPRSISVALPEFYNQDKNKKYPLIILLDGEYMLYPFEGALRYANYWDDLPEAIIVAVDEEGPEQRDKDTEVSELDNMPTGAGLQFFEFIKDELLPHLQKNYRVSPFKIIAGHDVTAGFINFFLYQNDPVFNGFVCFSPELSPEMDEILPQRIASLNKPVFYYLATAGGDVEKLQKSTKKLDESIKAVQNPNFRYFFENLGDASHYSLVTYGVPGALYSIFSAYQPISNIEYKDNIVTMPSGYVAYLKTKYDIIEKDLGVKMKVRLNDFRAIEAAILKNAMYDEFKDLADVARKNYPKTTIGEYYEGMYYEMTGELRKAKKTYLNSYSYEGIGDWTKDFMISKAESLNVD</sequence>
<proteinExistence type="predicted"/>
<keyword evidence="2" id="KW-0808">Transferase</keyword>
<dbReference type="GO" id="GO:0016301">
    <property type="term" value="F:kinase activity"/>
    <property type="evidence" value="ECO:0007669"/>
    <property type="project" value="UniProtKB-KW"/>
</dbReference>
<dbReference type="InterPro" id="IPR050583">
    <property type="entry name" value="Mycobacterial_A85_antigen"/>
</dbReference>
<dbReference type="PANTHER" id="PTHR48098:SF6">
    <property type="entry name" value="FERRI-BACILLIBACTIN ESTERASE BESA"/>
    <property type="match status" value="1"/>
</dbReference>
<dbReference type="Proteomes" id="UP000037755">
    <property type="component" value="Unassembled WGS sequence"/>
</dbReference>
<feature type="chain" id="PRO_5005818232" evidence="1">
    <location>
        <begin position="19"/>
        <end position="380"/>
    </location>
</feature>
<comment type="caution">
    <text evidence="2">The sequence shown here is derived from an EMBL/GenBank/DDBJ whole genome shotgun (WGS) entry which is preliminary data.</text>
</comment>
<keyword evidence="3" id="KW-1185">Reference proteome</keyword>
<gene>
    <name evidence="2" type="ORF">AM493_15445</name>
</gene>
<keyword evidence="2" id="KW-0418">Kinase</keyword>
<dbReference type="OrthoDB" id="1142077at2"/>
<accession>A0A0M8MCG6</accession>
<evidence type="ECO:0000313" key="2">
    <source>
        <dbReference type="EMBL" id="KOS07275.1"/>
    </source>
</evidence>
<dbReference type="Gene3D" id="1.25.40.10">
    <property type="entry name" value="Tetratricopeptide repeat domain"/>
    <property type="match status" value="1"/>
</dbReference>
<feature type="signal peptide" evidence="1">
    <location>
        <begin position="1"/>
        <end position="18"/>
    </location>
</feature>
<evidence type="ECO:0000256" key="1">
    <source>
        <dbReference type="SAM" id="SignalP"/>
    </source>
</evidence>
<protein>
    <submittedName>
        <fullName evidence="2">Histidine kinase</fullName>
    </submittedName>
</protein>
<organism evidence="2 3">
    <name type="scientific">Flavobacterium akiainvivens</name>
    <dbReference type="NCBI Taxonomy" id="1202724"/>
    <lineage>
        <taxon>Bacteria</taxon>
        <taxon>Pseudomonadati</taxon>
        <taxon>Bacteroidota</taxon>
        <taxon>Flavobacteriia</taxon>
        <taxon>Flavobacteriales</taxon>
        <taxon>Flavobacteriaceae</taxon>
        <taxon>Flavobacterium</taxon>
    </lineage>
</organism>
<dbReference type="SUPFAM" id="SSF53474">
    <property type="entry name" value="alpha/beta-Hydrolases"/>
    <property type="match status" value="1"/>
</dbReference>
<dbReference type="RefSeq" id="WP_054408927.1">
    <property type="nucleotide sequence ID" value="NZ_FOYA01000005.1"/>
</dbReference>
<dbReference type="STRING" id="1202724.AM493_15445"/>
<dbReference type="Pfam" id="PF00756">
    <property type="entry name" value="Esterase"/>
    <property type="match status" value="1"/>
</dbReference>
<dbReference type="EMBL" id="LIYD01000005">
    <property type="protein sequence ID" value="KOS07275.1"/>
    <property type="molecule type" value="Genomic_DNA"/>
</dbReference>
<name>A0A0M8MCG6_9FLAO</name>
<dbReference type="InterPro" id="IPR029058">
    <property type="entry name" value="AB_hydrolase_fold"/>
</dbReference>
<dbReference type="InterPro" id="IPR011990">
    <property type="entry name" value="TPR-like_helical_dom_sf"/>
</dbReference>
<keyword evidence="1" id="KW-0732">Signal</keyword>
<evidence type="ECO:0000313" key="3">
    <source>
        <dbReference type="Proteomes" id="UP000037755"/>
    </source>
</evidence>
<dbReference type="Gene3D" id="3.40.50.1820">
    <property type="entry name" value="alpha/beta hydrolase"/>
    <property type="match status" value="1"/>
</dbReference>
<reference evidence="2 3" key="1">
    <citation type="submission" date="2015-08" db="EMBL/GenBank/DDBJ databases">
        <title>Whole genome sequence of Flavobacterium akiainvivens IK-1T, from decaying Wikstroemia oahuensis, an endemic Hawaiian shrub.</title>
        <authorList>
            <person name="Wan X."/>
            <person name="Hou S."/>
            <person name="Saito J."/>
            <person name="Donachie S."/>
        </authorList>
    </citation>
    <scope>NUCLEOTIDE SEQUENCE [LARGE SCALE GENOMIC DNA]</scope>
    <source>
        <strain evidence="2 3">IK-1</strain>
    </source>
</reference>
<dbReference type="AlphaFoldDB" id="A0A0M8MCG6"/>
<dbReference type="InterPro" id="IPR000801">
    <property type="entry name" value="Esterase-like"/>
</dbReference>